<sequence length="67" mass="7624">MARPVMRTGGPEPMDLWDATAAGHQQRNNSSVRIFRCGYTEHFAREFTAAVHKAGVRRDDTGHRRDQ</sequence>
<dbReference type="AlphaFoldDB" id="A0A8T1KAK5"/>
<dbReference type="EMBL" id="RCMK01000161">
    <property type="protein sequence ID" value="KAG2946292.1"/>
    <property type="molecule type" value="Genomic_DNA"/>
</dbReference>
<accession>A0A8T1KAK5</accession>
<dbReference type="Proteomes" id="UP000736787">
    <property type="component" value="Unassembled WGS sequence"/>
</dbReference>
<gene>
    <name evidence="1" type="ORF">PC117_g7733</name>
</gene>
<evidence type="ECO:0000313" key="2">
    <source>
        <dbReference type="Proteomes" id="UP000736787"/>
    </source>
</evidence>
<protein>
    <submittedName>
        <fullName evidence="1">Uncharacterized protein</fullName>
    </submittedName>
</protein>
<proteinExistence type="predicted"/>
<reference evidence="1" key="1">
    <citation type="submission" date="2018-10" db="EMBL/GenBank/DDBJ databases">
        <title>Effector identification in a new, highly contiguous assembly of the strawberry crown rot pathogen Phytophthora cactorum.</title>
        <authorList>
            <person name="Armitage A.D."/>
            <person name="Nellist C.F."/>
            <person name="Bates H."/>
            <person name="Vickerstaff R.J."/>
            <person name="Harrison R.J."/>
        </authorList>
    </citation>
    <scope>NUCLEOTIDE SEQUENCE</scope>
    <source>
        <strain evidence="1">4040</strain>
    </source>
</reference>
<organism evidence="1 2">
    <name type="scientific">Phytophthora cactorum</name>
    <dbReference type="NCBI Taxonomy" id="29920"/>
    <lineage>
        <taxon>Eukaryota</taxon>
        <taxon>Sar</taxon>
        <taxon>Stramenopiles</taxon>
        <taxon>Oomycota</taxon>
        <taxon>Peronosporomycetes</taxon>
        <taxon>Peronosporales</taxon>
        <taxon>Peronosporaceae</taxon>
        <taxon>Phytophthora</taxon>
    </lineage>
</organism>
<name>A0A8T1KAK5_9STRA</name>
<comment type="caution">
    <text evidence="1">The sequence shown here is derived from an EMBL/GenBank/DDBJ whole genome shotgun (WGS) entry which is preliminary data.</text>
</comment>
<evidence type="ECO:0000313" key="1">
    <source>
        <dbReference type="EMBL" id="KAG2946292.1"/>
    </source>
</evidence>